<keyword evidence="1" id="KW-0472">Membrane</keyword>
<dbReference type="EMBL" id="JFHR01000001">
    <property type="protein sequence ID" value="KEQ55662.1"/>
    <property type="molecule type" value="Genomic_DNA"/>
</dbReference>
<dbReference type="OrthoDB" id="7477302at2"/>
<name>A0A081RKD9_SPHCR</name>
<comment type="caution">
    <text evidence="2">The sequence shown here is derived from an EMBL/GenBank/DDBJ whole genome shotgun (WGS) entry which is preliminary data.</text>
</comment>
<evidence type="ECO:0000313" key="2">
    <source>
        <dbReference type="EMBL" id="KEQ55662.1"/>
    </source>
</evidence>
<dbReference type="RefSeq" id="WP_013846825.1">
    <property type="nucleotide sequence ID" value="NZ_JFHR01000001.1"/>
</dbReference>
<dbReference type="eggNOG" id="ENOG5030X7Z">
    <property type="taxonomic scope" value="Bacteria"/>
</dbReference>
<protein>
    <submittedName>
        <fullName evidence="2">Uncharacterized protein</fullName>
    </submittedName>
</protein>
<evidence type="ECO:0000313" key="3">
    <source>
        <dbReference type="Proteomes" id="UP000028411"/>
    </source>
</evidence>
<keyword evidence="1" id="KW-0812">Transmembrane</keyword>
<accession>A0A081RKD9</accession>
<dbReference type="AlphaFoldDB" id="A0A081RKD9"/>
<evidence type="ECO:0000256" key="1">
    <source>
        <dbReference type="SAM" id="Phobius"/>
    </source>
</evidence>
<dbReference type="Proteomes" id="UP000028411">
    <property type="component" value="Unassembled WGS sequence"/>
</dbReference>
<reference evidence="2 3" key="1">
    <citation type="submission" date="2014-02" db="EMBL/GenBank/DDBJ databases">
        <title>Whole genome sequence of Sphingobium chlorophenolicum NBRC 16172.</title>
        <authorList>
            <person name="Gan H.M."/>
            <person name="Gan H.Y."/>
            <person name="Chew T.H."/>
            <person name="Savka M.A."/>
        </authorList>
    </citation>
    <scope>NUCLEOTIDE SEQUENCE [LARGE SCALE GENOMIC DNA]</scope>
    <source>
        <strain evidence="2 3">NBRC 16172</strain>
    </source>
</reference>
<keyword evidence="1" id="KW-1133">Transmembrane helix</keyword>
<proteinExistence type="predicted"/>
<sequence length="108" mass="11623">MTRRSPSPDQLPLRLVESPDEDIERIIEARVAARAEADALRWRFRLVVIESVMIASLVLAAGLVLEQPAGIVLRGAAIVGGGCFLTGLILIGLTGAAGRLLAKLRRKR</sequence>
<dbReference type="PATRIC" id="fig|46429.4.peg.298"/>
<feature type="transmembrane region" description="Helical" evidence="1">
    <location>
        <begin position="44"/>
        <end position="65"/>
    </location>
</feature>
<gene>
    <name evidence="2" type="ORF">BV95_00301</name>
</gene>
<feature type="transmembrane region" description="Helical" evidence="1">
    <location>
        <begin position="77"/>
        <end position="102"/>
    </location>
</feature>
<organism evidence="2 3">
    <name type="scientific">Sphingobium chlorophenolicum</name>
    <dbReference type="NCBI Taxonomy" id="46429"/>
    <lineage>
        <taxon>Bacteria</taxon>
        <taxon>Pseudomonadati</taxon>
        <taxon>Pseudomonadota</taxon>
        <taxon>Alphaproteobacteria</taxon>
        <taxon>Sphingomonadales</taxon>
        <taxon>Sphingomonadaceae</taxon>
        <taxon>Sphingobium</taxon>
    </lineage>
</organism>